<keyword evidence="9" id="KW-1185">Reference proteome</keyword>
<dbReference type="InterPro" id="IPR015590">
    <property type="entry name" value="Aldehyde_DH_dom"/>
</dbReference>
<evidence type="ECO:0000313" key="9">
    <source>
        <dbReference type="Proteomes" id="UP000782241"/>
    </source>
</evidence>
<evidence type="ECO:0000259" key="6">
    <source>
        <dbReference type="Pfam" id="PF00171"/>
    </source>
</evidence>
<keyword evidence="2 5" id="KW-0560">Oxidoreductase</keyword>
<name>A0A9P7KMX7_9HYPO</name>
<dbReference type="PROSITE" id="PS00687">
    <property type="entry name" value="ALDEHYDE_DEHYDR_GLU"/>
    <property type="match status" value="1"/>
</dbReference>
<dbReference type="PANTHER" id="PTHR43720:SF2">
    <property type="entry name" value="2-AMINOMUCONIC SEMIALDEHYDE DEHYDROGENASE"/>
    <property type="match status" value="1"/>
</dbReference>
<dbReference type="Pfam" id="PF00171">
    <property type="entry name" value="Aldedh"/>
    <property type="match status" value="1"/>
</dbReference>
<dbReference type="InterPro" id="IPR016163">
    <property type="entry name" value="Ald_DH_C"/>
</dbReference>
<dbReference type="Proteomes" id="UP000782241">
    <property type="component" value="Unassembled WGS sequence"/>
</dbReference>
<comment type="similarity">
    <text evidence="1 5">Belongs to the aldehyde dehydrogenase family.</text>
</comment>
<dbReference type="Pfam" id="PF04909">
    <property type="entry name" value="Amidohydro_2"/>
    <property type="match status" value="1"/>
</dbReference>
<feature type="active site" evidence="4">
    <location>
        <position position="277"/>
    </location>
</feature>
<dbReference type="InterPro" id="IPR016162">
    <property type="entry name" value="Ald_DH_N"/>
</dbReference>
<feature type="domain" description="Amidohydrolase-related" evidence="7">
    <location>
        <begin position="511"/>
        <end position="806"/>
    </location>
</feature>
<reference evidence="8" key="1">
    <citation type="submission" date="2021-04" db="EMBL/GenBank/DDBJ databases">
        <title>Draft genome of Fusarium avenaceum strain F156N33, isolated from an atmospheric sample in Virginia.</title>
        <authorList>
            <person name="Yang S."/>
            <person name="Vinatzer B.A."/>
            <person name="Coleman J."/>
        </authorList>
    </citation>
    <scope>NUCLEOTIDE SEQUENCE</scope>
    <source>
        <strain evidence="8">F156N33</strain>
    </source>
</reference>
<evidence type="ECO:0008006" key="10">
    <source>
        <dbReference type="Google" id="ProtNLM"/>
    </source>
</evidence>
<evidence type="ECO:0000256" key="3">
    <source>
        <dbReference type="ARBA" id="ARBA00023027"/>
    </source>
</evidence>
<feature type="domain" description="Aldehyde dehydrogenase" evidence="6">
    <location>
        <begin position="47"/>
        <end position="478"/>
    </location>
</feature>
<organism evidence="8 9">
    <name type="scientific">Fusarium avenaceum</name>
    <dbReference type="NCBI Taxonomy" id="40199"/>
    <lineage>
        <taxon>Eukaryota</taxon>
        <taxon>Fungi</taxon>
        <taxon>Dikarya</taxon>
        <taxon>Ascomycota</taxon>
        <taxon>Pezizomycotina</taxon>
        <taxon>Sordariomycetes</taxon>
        <taxon>Hypocreomycetidae</taxon>
        <taxon>Hypocreales</taxon>
        <taxon>Nectriaceae</taxon>
        <taxon>Fusarium</taxon>
        <taxon>Fusarium tricinctum species complex</taxon>
    </lineage>
</organism>
<dbReference type="PANTHER" id="PTHR43720">
    <property type="entry name" value="2-AMINOMUCONIC SEMIALDEHYDE DEHYDROGENASE"/>
    <property type="match status" value="1"/>
</dbReference>
<proteinExistence type="inferred from homology"/>
<accession>A0A9P7KMX7</accession>
<dbReference type="EMBL" id="JAGPUO010000028">
    <property type="protein sequence ID" value="KAG5655604.1"/>
    <property type="molecule type" value="Genomic_DNA"/>
</dbReference>
<dbReference type="CDD" id="cd07093">
    <property type="entry name" value="ALDH_F8_HMSADH"/>
    <property type="match status" value="1"/>
</dbReference>
<dbReference type="GO" id="GO:0016620">
    <property type="term" value="F:oxidoreductase activity, acting on the aldehyde or oxo group of donors, NAD or NADP as acceptor"/>
    <property type="evidence" value="ECO:0007669"/>
    <property type="project" value="InterPro"/>
</dbReference>
<evidence type="ECO:0000256" key="1">
    <source>
        <dbReference type="ARBA" id="ARBA00009986"/>
    </source>
</evidence>
<gene>
    <name evidence="8" type="ORF">KAF25_003941</name>
</gene>
<dbReference type="InterPro" id="IPR016161">
    <property type="entry name" value="Ald_DH/histidinol_DH"/>
</dbReference>
<dbReference type="AlphaFoldDB" id="A0A9P7KMX7"/>
<evidence type="ECO:0000313" key="8">
    <source>
        <dbReference type="EMBL" id="KAG5655604.1"/>
    </source>
</evidence>
<protein>
    <recommendedName>
        <fullName evidence="10">Amidohydrolase-related domain-containing protein</fullName>
    </recommendedName>
</protein>
<dbReference type="InterPro" id="IPR006680">
    <property type="entry name" value="Amidohydro-rel"/>
</dbReference>
<dbReference type="Gene3D" id="3.40.605.10">
    <property type="entry name" value="Aldehyde Dehydrogenase, Chain A, domain 1"/>
    <property type="match status" value="1"/>
</dbReference>
<comment type="caution">
    <text evidence="8">The sequence shown here is derived from an EMBL/GenBank/DDBJ whole genome shotgun (WGS) entry which is preliminary data.</text>
</comment>
<dbReference type="GO" id="GO:0016787">
    <property type="term" value="F:hydrolase activity"/>
    <property type="evidence" value="ECO:0007669"/>
    <property type="project" value="InterPro"/>
</dbReference>
<dbReference type="Gene3D" id="3.40.309.10">
    <property type="entry name" value="Aldehyde Dehydrogenase, Chain A, domain 2"/>
    <property type="match status" value="1"/>
</dbReference>
<keyword evidence="3" id="KW-0520">NAD</keyword>
<evidence type="ECO:0000256" key="5">
    <source>
        <dbReference type="RuleBase" id="RU003345"/>
    </source>
</evidence>
<dbReference type="SUPFAM" id="SSF53720">
    <property type="entry name" value="ALDH-like"/>
    <property type="match status" value="1"/>
</dbReference>
<sequence>MRNFTIETVWQYQTSESVERFISSDDVLARLYLQNYVSNEFDMSSPTNSFDSINPKTGKPFARVPISSVAQVDHALQAATDAFKTWSKTTTAYRSSLLERVARLIEENKELFAVWESIDQGKTLARARVEVDRAATNFRYFATFILHQENAVRMIDGVAITYEHRSPTGVFALISPWNMPLYLLTWKIAPCLAFGCTAVAKPSEFTSMSAFLLCEIFRQAEIPPGVINIVFGDGATTGSRLVQSPLVKGISFTGSTATGIKIRRDTADQIYKHVSLELGGKNPTLVFDDVDINKAICLCGSRIYVQSRIYDAFVTTFKAYVEANYRCGDGTGAVASLQHYNKIVSYLALTKKENATFITGSVPPLKPSHGYWIEPVVLTDVSSSSRIMQEEIFGPVVTISRFETEEECIQLANDSAYGLAAILLTKDGARMRRVGEQLDSGLVWINCWLVRELSTPFGGMKNSGTGREGGNYSRDVFTVNGTQSASWIELKPSGVTGESVDIYVDSKHFRTVQDNCFDPEVRLRDMNQSGVHVQVLSTVPVLFFYDKPGRIVTQLARALNDHLSQMCTQYPTRFVGLATVPLQDVQASVEELRRAKYTFGLKGVEIGTTIGDMNLDDSRLDPFWAACQELDMPVFVHPLGYSLLKENERRWGQYWSSWLIGMPCETALSMLALTSCGLLLRYPRLRFCFAHAGGAFPTLMGRIEHGYNCRPDLVAARAGGRSPSDHLSSGDNLWIDSLVHDPDLLAYLCKKIRPDRILMGSDYPFPLGEVPEAGKMLTSNASLSEFLSTEQRAMILAGNAIEFLKLDERFQNAYEDSLEDVLKGSSNVRRT</sequence>
<evidence type="ECO:0000256" key="4">
    <source>
        <dbReference type="PROSITE-ProRule" id="PRU10007"/>
    </source>
</evidence>
<evidence type="ECO:0000256" key="2">
    <source>
        <dbReference type="ARBA" id="ARBA00023002"/>
    </source>
</evidence>
<dbReference type="SUPFAM" id="SSF51556">
    <property type="entry name" value="Metallo-dependent hydrolases"/>
    <property type="match status" value="1"/>
</dbReference>
<dbReference type="InterPro" id="IPR029510">
    <property type="entry name" value="Ald_DH_CS_GLU"/>
</dbReference>
<dbReference type="InterPro" id="IPR032466">
    <property type="entry name" value="Metal_Hydrolase"/>
</dbReference>
<dbReference type="Gene3D" id="3.20.20.140">
    <property type="entry name" value="Metal-dependent hydrolases"/>
    <property type="match status" value="1"/>
</dbReference>
<dbReference type="FunFam" id="3.40.605.10:FF:000007">
    <property type="entry name" value="NAD/NADP-dependent betaine aldehyde dehydrogenase"/>
    <property type="match status" value="1"/>
</dbReference>
<evidence type="ECO:0000259" key="7">
    <source>
        <dbReference type="Pfam" id="PF04909"/>
    </source>
</evidence>